<reference evidence="1 2" key="1">
    <citation type="submission" date="2021-03" db="EMBL/GenBank/DDBJ databases">
        <title>Genomic Encyclopedia of Type Strains, Phase IV (KMG-IV): sequencing the most valuable type-strain genomes for metagenomic binning, comparative biology and taxonomic classification.</title>
        <authorList>
            <person name="Goeker M."/>
        </authorList>
    </citation>
    <scope>NUCLEOTIDE SEQUENCE [LARGE SCALE GENOMIC DNA]</scope>
    <source>
        <strain evidence="1 2">DSM 26048</strain>
    </source>
</reference>
<name>A0ABS4J8M2_9BACL</name>
<accession>A0ABS4J8M2</accession>
<organism evidence="1 2">
    <name type="scientific">Paenibacillus eucommiae</name>
    <dbReference type="NCBI Taxonomy" id="1355755"/>
    <lineage>
        <taxon>Bacteria</taxon>
        <taxon>Bacillati</taxon>
        <taxon>Bacillota</taxon>
        <taxon>Bacilli</taxon>
        <taxon>Bacillales</taxon>
        <taxon>Paenibacillaceae</taxon>
        <taxon>Paenibacillus</taxon>
    </lineage>
</organism>
<protein>
    <submittedName>
        <fullName evidence="1">Uncharacterized protein</fullName>
    </submittedName>
</protein>
<dbReference type="EMBL" id="JAGGLB010000036">
    <property type="protein sequence ID" value="MBP1995611.1"/>
    <property type="molecule type" value="Genomic_DNA"/>
</dbReference>
<keyword evidence="2" id="KW-1185">Reference proteome</keyword>
<comment type="caution">
    <text evidence="1">The sequence shown here is derived from an EMBL/GenBank/DDBJ whole genome shotgun (WGS) entry which is preliminary data.</text>
</comment>
<dbReference type="Proteomes" id="UP001519287">
    <property type="component" value="Unassembled WGS sequence"/>
</dbReference>
<gene>
    <name evidence="1" type="ORF">J2Z66_007253</name>
</gene>
<sequence length="38" mass="4066">MCGLSPLKLIVISGSAQEGEQLGELRGAFSEIFSEIRV</sequence>
<evidence type="ECO:0000313" key="1">
    <source>
        <dbReference type="EMBL" id="MBP1995611.1"/>
    </source>
</evidence>
<evidence type="ECO:0000313" key="2">
    <source>
        <dbReference type="Proteomes" id="UP001519287"/>
    </source>
</evidence>
<proteinExistence type="predicted"/>